<dbReference type="InterPro" id="IPR006694">
    <property type="entry name" value="Fatty_acid_hydroxylase"/>
</dbReference>
<evidence type="ECO:0000256" key="2">
    <source>
        <dbReference type="ARBA" id="ARBA00022692"/>
    </source>
</evidence>
<dbReference type="PANTHER" id="PTHR11863">
    <property type="entry name" value="STEROL DESATURASE"/>
    <property type="match status" value="1"/>
</dbReference>
<feature type="transmembrane region" description="Helical" evidence="5">
    <location>
        <begin position="194"/>
        <end position="216"/>
    </location>
</feature>
<accession>A0A8I6SCG1</accession>
<keyword evidence="4 5" id="KW-0472">Membrane</keyword>
<evidence type="ECO:0000256" key="4">
    <source>
        <dbReference type="ARBA" id="ARBA00023136"/>
    </source>
</evidence>
<keyword evidence="2 5" id="KW-0812">Transmembrane</keyword>
<reference evidence="7" key="1">
    <citation type="submission" date="2022-01" db="UniProtKB">
        <authorList>
            <consortium name="EnsemblMetazoa"/>
        </authorList>
    </citation>
    <scope>IDENTIFICATION</scope>
</reference>
<dbReference type="EnsemblMetazoa" id="XM_014405590.2">
    <property type="protein sequence ID" value="XP_014261076.1"/>
    <property type="gene ID" value="LOC106673457"/>
</dbReference>
<dbReference type="Proteomes" id="UP000494040">
    <property type="component" value="Unassembled WGS sequence"/>
</dbReference>
<evidence type="ECO:0000313" key="7">
    <source>
        <dbReference type="EnsemblMetazoa" id="XP_014261076.1"/>
    </source>
</evidence>
<evidence type="ECO:0000256" key="3">
    <source>
        <dbReference type="ARBA" id="ARBA00022989"/>
    </source>
</evidence>
<evidence type="ECO:0000259" key="6">
    <source>
        <dbReference type="Pfam" id="PF04116"/>
    </source>
</evidence>
<evidence type="ECO:0000256" key="5">
    <source>
        <dbReference type="SAM" id="Phobius"/>
    </source>
</evidence>
<feature type="domain" description="Fatty acid hydroxylase" evidence="6">
    <location>
        <begin position="136"/>
        <end position="259"/>
    </location>
</feature>
<proteinExistence type="predicted"/>
<dbReference type="OMA" id="QYAHPIE"/>
<dbReference type="GO" id="GO:0005506">
    <property type="term" value="F:iron ion binding"/>
    <property type="evidence" value="ECO:0007669"/>
    <property type="project" value="InterPro"/>
</dbReference>
<feature type="transmembrane region" description="Helical" evidence="5">
    <location>
        <begin position="128"/>
        <end position="148"/>
    </location>
</feature>
<dbReference type="GO" id="GO:0016491">
    <property type="term" value="F:oxidoreductase activity"/>
    <property type="evidence" value="ECO:0007669"/>
    <property type="project" value="InterPro"/>
</dbReference>
<dbReference type="InterPro" id="IPR050307">
    <property type="entry name" value="Sterol_Desaturase_Related"/>
</dbReference>
<sequence length="295" mass="34802">MTLHAVRQLQEIWGASGNFWQSGWEKILDIAGEDPYTYWVYGTLLQTFVVYWLIGAVYTVLDLIDKPAMLRRYKIQPGMNEPVNRERLIKVIIQVLFNQTVVGLPVTLLSYKIMEWRGIHPLRELPTFHMAIVEITFCVIIEEIFFYYSHRLLHSKFLYKYIHKKHHEWTAPVAVTAIYAHPIEHIFSNLVPPFIGVLLLGSHIFVAYIWFSLAIINTLNSHSGYHWPFFPSPESHDFHHLKFNQCYGVLGILDWLHGTDLTFRASPHYKRHQTFLTLRPPREIFPDDPLYRKEE</sequence>
<protein>
    <recommendedName>
        <fullName evidence="6">Fatty acid hydroxylase domain-containing protein</fullName>
    </recommendedName>
</protein>
<dbReference type="Pfam" id="PF04116">
    <property type="entry name" value="FA_hydroxylase"/>
    <property type="match status" value="1"/>
</dbReference>
<dbReference type="GeneID" id="106673457"/>
<evidence type="ECO:0000313" key="8">
    <source>
        <dbReference type="Proteomes" id="UP000494040"/>
    </source>
</evidence>
<organism evidence="7 8">
    <name type="scientific">Cimex lectularius</name>
    <name type="common">Bed bug</name>
    <name type="synonym">Acanthia lectularia</name>
    <dbReference type="NCBI Taxonomy" id="79782"/>
    <lineage>
        <taxon>Eukaryota</taxon>
        <taxon>Metazoa</taxon>
        <taxon>Ecdysozoa</taxon>
        <taxon>Arthropoda</taxon>
        <taxon>Hexapoda</taxon>
        <taxon>Insecta</taxon>
        <taxon>Pterygota</taxon>
        <taxon>Neoptera</taxon>
        <taxon>Paraneoptera</taxon>
        <taxon>Hemiptera</taxon>
        <taxon>Heteroptera</taxon>
        <taxon>Panheteroptera</taxon>
        <taxon>Cimicomorpha</taxon>
        <taxon>Cimicidae</taxon>
        <taxon>Cimex</taxon>
    </lineage>
</organism>
<dbReference type="GO" id="GO:0008610">
    <property type="term" value="P:lipid biosynthetic process"/>
    <property type="evidence" value="ECO:0007669"/>
    <property type="project" value="InterPro"/>
</dbReference>
<dbReference type="KEGG" id="clec:106673457"/>
<dbReference type="GO" id="GO:0016020">
    <property type="term" value="C:membrane"/>
    <property type="evidence" value="ECO:0007669"/>
    <property type="project" value="UniProtKB-SubCell"/>
</dbReference>
<dbReference type="AlphaFoldDB" id="A0A8I6SCG1"/>
<feature type="transmembrane region" description="Helical" evidence="5">
    <location>
        <begin position="38"/>
        <end position="64"/>
    </location>
</feature>
<comment type="subcellular location">
    <subcellularLocation>
        <location evidence="1">Membrane</location>
    </subcellularLocation>
</comment>
<dbReference type="RefSeq" id="XP_014261076.1">
    <property type="nucleotide sequence ID" value="XM_014405590.2"/>
</dbReference>
<keyword evidence="8" id="KW-1185">Reference proteome</keyword>
<keyword evidence="3 5" id="KW-1133">Transmembrane helix</keyword>
<name>A0A8I6SCG1_CIMLE</name>
<feature type="transmembrane region" description="Helical" evidence="5">
    <location>
        <begin position="88"/>
        <end position="108"/>
    </location>
</feature>
<dbReference type="OrthoDB" id="408954at2759"/>
<evidence type="ECO:0000256" key="1">
    <source>
        <dbReference type="ARBA" id="ARBA00004370"/>
    </source>
</evidence>